<dbReference type="Gene3D" id="3.40.109.10">
    <property type="entry name" value="NADH Oxidase"/>
    <property type="match status" value="1"/>
</dbReference>
<proteinExistence type="inferred from homology"/>
<sequence length="145" mass="16120">MLEVIKGRRSIRDFCDKELPDEHLRLVLEAGIWAPSGSNLQPWEFVLVKDRDLLEKVKLFSPGLFGRPAAIIVVCINRKIAEKAGKMGEFMSLMDVSMAAENMMLMAYALDIGSCPVASFNKMAVKELLDLPAHVEPALIITLGY</sequence>
<feature type="non-terminal residue" evidence="4">
    <location>
        <position position="145"/>
    </location>
</feature>
<feature type="domain" description="Nitroreductase" evidence="3">
    <location>
        <begin position="59"/>
        <end position="145"/>
    </location>
</feature>
<dbReference type="GO" id="GO:0016491">
    <property type="term" value="F:oxidoreductase activity"/>
    <property type="evidence" value="ECO:0007669"/>
    <property type="project" value="UniProtKB-KW"/>
</dbReference>
<evidence type="ECO:0000256" key="2">
    <source>
        <dbReference type="ARBA" id="ARBA00023002"/>
    </source>
</evidence>
<dbReference type="InterPro" id="IPR000415">
    <property type="entry name" value="Nitroreductase-like"/>
</dbReference>
<dbReference type="Proteomes" id="UP000277582">
    <property type="component" value="Unassembled WGS sequence"/>
</dbReference>
<accession>A0A3R9QYM0</accession>
<evidence type="ECO:0000313" key="5">
    <source>
        <dbReference type="Proteomes" id="UP000277582"/>
    </source>
</evidence>
<dbReference type="InterPro" id="IPR029479">
    <property type="entry name" value="Nitroreductase"/>
</dbReference>
<evidence type="ECO:0000313" key="4">
    <source>
        <dbReference type="EMBL" id="RSN75193.1"/>
    </source>
</evidence>
<gene>
    <name evidence="4" type="ORF">D6D85_06640</name>
</gene>
<reference evidence="4 5" key="1">
    <citation type="submission" date="2018-10" db="EMBL/GenBank/DDBJ databases">
        <title>Co-occurring genomic capacity for anaerobic methane metabolism and dissimilatory sulfite reduction discovered in the Korarchaeota.</title>
        <authorList>
            <person name="Mckay L.J."/>
            <person name="Dlakic M."/>
            <person name="Fields M.W."/>
            <person name="Delmont T.O."/>
            <person name="Eren A.M."/>
            <person name="Jay Z.J."/>
            <person name="Klingelsmith K.B."/>
            <person name="Rusch D.B."/>
            <person name="Inskeep W.P."/>
        </authorList>
    </citation>
    <scope>NUCLEOTIDE SEQUENCE [LARGE SCALE GENOMIC DNA]</scope>
    <source>
        <strain evidence="4 5">MDKW</strain>
    </source>
</reference>
<dbReference type="PANTHER" id="PTHR43673">
    <property type="entry name" value="NAD(P)H NITROREDUCTASE YDGI-RELATED"/>
    <property type="match status" value="1"/>
</dbReference>
<keyword evidence="5" id="KW-1185">Reference proteome</keyword>
<name>A0A3R9QYM0_9CREN</name>
<organism evidence="4 5">
    <name type="scientific">Candidatus Methanodesulfokora washburnensis</name>
    <dbReference type="NCBI Taxonomy" id="2478471"/>
    <lineage>
        <taxon>Archaea</taxon>
        <taxon>Thermoproteota</taxon>
        <taxon>Candidatus Korarchaeia</taxon>
        <taxon>Candidatus Korarchaeia incertae sedis</taxon>
        <taxon>Candidatus Methanodesulfokora</taxon>
    </lineage>
</organism>
<keyword evidence="2" id="KW-0560">Oxidoreductase</keyword>
<evidence type="ECO:0000256" key="1">
    <source>
        <dbReference type="ARBA" id="ARBA00007118"/>
    </source>
</evidence>
<protein>
    <submittedName>
        <fullName evidence="4">Nitroreductase family protein</fullName>
    </submittedName>
</protein>
<dbReference type="AlphaFoldDB" id="A0A3R9QYM0"/>
<dbReference type="PANTHER" id="PTHR43673:SF10">
    <property type="entry name" value="NADH DEHYDROGENASE_NAD(P)H NITROREDUCTASE XCC3605-RELATED"/>
    <property type="match status" value="1"/>
</dbReference>
<dbReference type="EMBL" id="RCOS01000077">
    <property type="protein sequence ID" value="RSN75193.1"/>
    <property type="molecule type" value="Genomic_DNA"/>
</dbReference>
<comment type="caution">
    <text evidence="4">The sequence shown here is derived from an EMBL/GenBank/DDBJ whole genome shotgun (WGS) entry which is preliminary data.</text>
</comment>
<dbReference type="OrthoDB" id="105365at2157"/>
<comment type="similarity">
    <text evidence="1">Belongs to the nitroreductase family.</text>
</comment>
<evidence type="ECO:0000259" key="3">
    <source>
        <dbReference type="Pfam" id="PF00881"/>
    </source>
</evidence>
<dbReference type="SUPFAM" id="SSF55469">
    <property type="entry name" value="FMN-dependent nitroreductase-like"/>
    <property type="match status" value="1"/>
</dbReference>
<feature type="domain" description="Nitroreductase" evidence="3">
    <location>
        <begin position="5"/>
        <end position="57"/>
    </location>
</feature>
<dbReference type="Pfam" id="PF00881">
    <property type="entry name" value="Nitroreductase"/>
    <property type="match status" value="2"/>
</dbReference>